<dbReference type="RefSeq" id="WP_111273172.1">
    <property type="nucleotide sequence ID" value="NZ_QKWW01000094.1"/>
</dbReference>
<organism evidence="3 4">
    <name type="scientific">Paenibacillus silvae</name>
    <dbReference type="NCBI Taxonomy" id="1325358"/>
    <lineage>
        <taxon>Bacteria</taxon>
        <taxon>Bacillati</taxon>
        <taxon>Bacillota</taxon>
        <taxon>Bacilli</taxon>
        <taxon>Bacillales</taxon>
        <taxon>Paenibacillaceae</taxon>
        <taxon>Paenibacillus</taxon>
    </lineage>
</organism>
<dbReference type="EMBL" id="QKWW01000094">
    <property type="protein sequence ID" value="PZT52591.1"/>
    <property type="molecule type" value="Genomic_DNA"/>
</dbReference>
<feature type="coiled-coil region" evidence="2">
    <location>
        <begin position="11"/>
        <end position="38"/>
    </location>
</feature>
<comment type="caution">
    <text evidence="3">The sequence shown here is derived from an EMBL/GenBank/DDBJ whole genome shotgun (WGS) entry which is preliminary data.</text>
</comment>
<name>A0A2W6NA23_9BACL</name>
<comment type="similarity">
    <text evidence="1">Belongs to the WXG100 family.</text>
</comment>
<reference evidence="3 4" key="1">
    <citation type="submission" date="2018-06" db="EMBL/GenBank/DDBJ databases">
        <title>Isolation of heavy metals resistant Paenibacillus silvae NC2 from Gold-Copper mine in ZiJin, China.</title>
        <authorList>
            <person name="Xu J."/>
            <person name="Mazhar H.S."/>
            <person name="Rensing C."/>
        </authorList>
    </citation>
    <scope>NUCLEOTIDE SEQUENCE [LARGE SCALE GENOMIC DNA]</scope>
    <source>
        <strain evidence="3 4">NC2</strain>
    </source>
</reference>
<keyword evidence="2" id="KW-0175">Coiled coil</keyword>
<evidence type="ECO:0000313" key="4">
    <source>
        <dbReference type="Proteomes" id="UP000249204"/>
    </source>
</evidence>
<sequence>MAKIRITPEEMDQASNKFKDAHQQSAQLNQQLNSLMQTLHGEWEGMQSQGFYQRYDQHKKTMESYIEMLDIVSQNLHTIADNFRRADEAK</sequence>
<dbReference type="SUPFAM" id="SSF140453">
    <property type="entry name" value="EsxAB dimer-like"/>
    <property type="match status" value="1"/>
</dbReference>
<accession>A0A2W6NA23</accession>
<evidence type="ECO:0000313" key="3">
    <source>
        <dbReference type="EMBL" id="PZT52591.1"/>
    </source>
</evidence>
<dbReference type="Proteomes" id="UP000249204">
    <property type="component" value="Unassembled WGS sequence"/>
</dbReference>
<dbReference type="InterPro" id="IPR010310">
    <property type="entry name" value="T7SS_ESAT-6-like"/>
</dbReference>
<dbReference type="Gene3D" id="1.10.287.850">
    <property type="entry name" value="HP0062-like domain"/>
    <property type="match status" value="1"/>
</dbReference>
<dbReference type="NCBIfam" id="TIGR03930">
    <property type="entry name" value="WXG100_ESAT6"/>
    <property type="match status" value="1"/>
</dbReference>
<proteinExistence type="inferred from homology"/>
<dbReference type="Pfam" id="PF06013">
    <property type="entry name" value="WXG100"/>
    <property type="match status" value="1"/>
</dbReference>
<evidence type="ECO:0000256" key="2">
    <source>
        <dbReference type="SAM" id="Coils"/>
    </source>
</evidence>
<dbReference type="AlphaFoldDB" id="A0A2W6NA23"/>
<evidence type="ECO:0000256" key="1">
    <source>
        <dbReference type="RuleBase" id="RU362001"/>
    </source>
</evidence>
<protein>
    <recommendedName>
        <fullName evidence="1">ESAT-6-like protein</fullName>
    </recommendedName>
</protein>
<dbReference type="InterPro" id="IPR036689">
    <property type="entry name" value="ESAT-6-like_sf"/>
</dbReference>
<gene>
    <name evidence="3" type="ORF">DN757_26470</name>
</gene>